<dbReference type="AlphaFoldDB" id="A0A4R0KBN2"/>
<dbReference type="Proteomes" id="UP000291144">
    <property type="component" value="Unassembled WGS sequence"/>
</dbReference>
<dbReference type="RefSeq" id="WP_131362062.1">
    <property type="nucleotide sequence ID" value="NZ_SJKB01000010.1"/>
</dbReference>
<reference evidence="2 3" key="1">
    <citation type="submission" date="2019-02" db="EMBL/GenBank/DDBJ databases">
        <title>Kribbella capetownensis sp. nov. and Kribbella speibonae sp. nov., isolated from soil.</title>
        <authorList>
            <person name="Curtis S.M."/>
            <person name="Norton I."/>
            <person name="Everest G.J."/>
            <person name="Meyers P.R."/>
        </authorList>
    </citation>
    <scope>NUCLEOTIDE SEQUENCE [LARGE SCALE GENOMIC DNA]</scope>
    <source>
        <strain evidence="2 3">NRRL B-24813</strain>
    </source>
</reference>
<protein>
    <submittedName>
        <fullName evidence="2">Extracellular solute-binding protein</fullName>
    </submittedName>
</protein>
<dbReference type="Gene3D" id="3.40.190.10">
    <property type="entry name" value="Periplasmic binding protein-like II"/>
    <property type="match status" value="1"/>
</dbReference>
<dbReference type="PANTHER" id="PTHR43649:SF12">
    <property type="entry name" value="DIACETYLCHITOBIOSE BINDING PROTEIN DASA"/>
    <property type="match status" value="1"/>
</dbReference>
<accession>A0A4R0KBN2</accession>
<name>A0A4R0KBN2_9ACTN</name>
<evidence type="ECO:0000313" key="3">
    <source>
        <dbReference type="Proteomes" id="UP000291144"/>
    </source>
</evidence>
<proteinExistence type="predicted"/>
<evidence type="ECO:0000256" key="1">
    <source>
        <dbReference type="SAM" id="SignalP"/>
    </source>
</evidence>
<dbReference type="PROSITE" id="PS51257">
    <property type="entry name" value="PROKAR_LIPOPROTEIN"/>
    <property type="match status" value="1"/>
</dbReference>
<organism evidence="2 3">
    <name type="scientific">Kribbella pittospori</name>
    <dbReference type="NCBI Taxonomy" id="722689"/>
    <lineage>
        <taxon>Bacteria</taxon>
        <taxon>Bacillati</taxon>
        <taxon>Actinomycetota</taxon>
        <taxon>Actinomycetes</taxon>
        <taxon>Propionibacteriales</taxon>
        <taxon>Kribbellaceae</taxon>
        <taxon>Kribbella</taxon>
    </lineage>
</organism>
<dbReference type="OrthoDB" id="2644341at2"/>
<dbReference type="InterPro" id="IPR006059">
    <property type="entry name" value="SBP"/>
</dbReference>
<dbReference type="InterPro" id="IPR006311">
    <property type="entry name" value="TAT_signal"/>
</dbReference>
<dbReference type="PROSITE" id="PS51318">
    <property type="entry name" value="TAT"/>
    <property type="match status" value="1"/>
</dbReference>
<dbReference type="SUPFAM" id="SSF53850">
    <property type="entry name" value="Periplasmic binding protein-like II"/>
    <property type="match status" value="1"/>
</dbReference>
<gene>
    <name evidence="2" type="ORF">E0H73_30615</name>
</gene>
<feature type="chain" id="PRO_5020977240" evidence="1">
    <location>
        <begin position="24"/>
        <end position="483"/>
    </location>
</feature>
<evidence type="ECO:0000313" key="2">
    <source>
        <dbReference type="EMBL" id="TCC57713.1"/>
    </source>
</evidence>
<sequence length="483" mass="52154">MISRRRFLGASAGGVLGALAASACSTAPSGGGQAAGAKSLRVWDHFQPREDLHKKLFADFQKSSGTAVEYTVYNPNQQGQALQLAFGSKQLPDIFTTAGVKLPQARLRKDGWIAPIQLSKEDLAAMPQDAFLNGFTHFDDKLYSLPMVSFRQYGTLTWYNVELAEKAGLDPDRDLATWDGFRAAAAKMESAGGDGVSGWIAPLQFAERMGEHVTDLAMAAGGSGATDPRTGEYSYGTDPYVHAIEFLVSLKKDGLLFPASSSLDARTARARWSTGVAGLFFDGPWNIGVVKDQFKPFVDKVGVTSMPSSEAGRPIFVYTPPKAGDYCFAATSKQPEAAAELLKLFTTKEVMLAETEQMDGMPVDLSLVDKANVHPTYKTAAAIFGRQIRLRPAPEVRNPGISEVVAEMKQIQPDLGSIVQGVLSGQLPDARKALTDLDRKLTAERERAIKAVAAKGVKVAAGDWAFDNWTPGQDYGRDKYKTS</sequence>
<dbReference type="PANTHER" id="PTHR43649">
    <property type="entry name" value="ARABINOSE-BINDING PROTEIN-RELATED"/>
    <property type="match status" value="1"/>
</dbReference>
<comment type="caution">
    <text evidence="2">The sequence shown here is derived from an EMBL/GenBank/DDBJ whole genome shotgun (WGS) entry which is preliminary data.</text>
</comment>
<keyword evidence="3" id="KW-1185">Reference proteome</keyword>
<dbReference type="InterPro" id="IPR050490">
    <property type="entry name" value="Bact_solute-bd_prot1"/>
</dbReference>
<keyword evidence="1" id="KW-0732">Signal</keyword>
<feature type="signal peptide" evidence="1">
    <location>
        <begin position="1"/>
        <end position="23"/>
    </location>
</feature>
<dbReference type="EMBL" id="SJKB01000010">
    <property type="protein sequence ID" value="TCC57713.1"/>
    <property type="molecule type" value="Genomic_DNA"/>
</dbReference>
<dbReference type="Pfam" id="PF01547">
    <property type="entry name" value="SBP_bac_1"/>
    <property type="match status" value="1"/>
</dbReference>